<keyword evidence="2 3" id="KW-0501">Molybdenum cofactor biosynthesis</keyword>
<dbReference type="Pfam" id="PF02634">
    <property type="entry name" value="FdhD-NarQ"/>
    <property type="match status" value="1"/>
</dbReference>
<dbReference type="NCBIfam" id="TIGR00129">
    <property type="entry name" value="fdhD_narQ"/>
    <property type="match status" value="1"/>
</dbReference>
<keyword evidence="1 3" id="KW-0963">Cytoplasm</keyword>
<protein>
    <recommendedName>
        <fullName evidence="3">Sulfur carrier protein FdhD</fullName>
    </recommendedName>
</protein>
<dbReference type="Proteomes" id="UP001596022">
    <property type="component" value="Unassembled WGS sequence"/>
</dbReference>
<dbReference type="PANTHER" id="PTHR30592">
    <property type="entry name" value="FORMATE DEHYDROGENASE"/>
    <property type="match status" value="1"/>
</dbReference>
<evidence type="ECO:0000313" key="5">
    <source>
        <dbReference type="Proteomes" id="UP001596022"/>
    </source>
</evidence>
<name>A0ABV9GPK0_9BACL</name>
<dbReference type="HAMAP" id="MF_00187">
    <property type="entry name" value="FdhD"/>
    <property type="match status" value="1"/>
</dbReference>
<comment type="subcellular location">
    <subcellularLocation>
        <location evidence="3">Cytoplasm</location>
    </subcellularLocation>
</comment>
<evidence type="ECO:0000256" key="2">
    <source>
        <dbReference type="ARBA" id="ARBA00023150"/>
    </source>
</evidence>
<comment type="function">
    <text evidence="3">Required for formate dehydrogenase (FDH) activity. Acts as a sulfur carrier protein that transfers sulfur from IscS to the molybdenum cofactor prior to its insertion into FDH.</text>
</comment>
<feature type="binding site" evidence="3">
    <location>
        <begin position="249"/>
        <end position="254"/>
    </location>
    <ligand>
        <name>Mo-bis(molybdopterin guanine dinucleotide)</name>
        <dbReference type="ChEBI" id="CHEBI:60539"/>
    </ligand>
</feature>
<dbReference type="PIRSF" id="PIRSF015626">
    <property type="entry name" value="FdhD"/>
    <property type="match status" value="1"/>
</dbReference>
<sequence length="271" mass="29775">MKNEQEAALTVSYPVQKFMNGAVHDALESVAREVPLTVSINGVEFATLVCTPSDRRELVIGFLASEGIIRKAAEIADLTFNDSQGYAYVQLTRDVSGQLEKSNRRFIGSCCGKSRQFYFQSDAETARTVLTITKISVQQCFQLMNDLSDQSQTFKETGGVHNAAFCHPNRIIAVRTDIGRHNALDKLYGFILAHRVSIKEGVIAFSGRISSEVVLKVAKMGIGLLLSKSAPTDLALKLASDLNITVIGFIRGERLNIYTHPERLTGGFVDQ</sequence>
<reference evidence="5" key="1">
    <citation type="journal article" date="2019" name="Int. J. Syst. Evol. Microbiol.">
        <title>The Global Catalogue of Microorganisms (GCM) 10K type strain sequencing project: providing services to taxonomists for standard genome sequencing and annotation.</title>
        <authorList>
            <consortium name="The Broad Institute Genomics Platform"/>
            <consortium name="The Broad Institute Genome Sequencing Center for Infectious Disease"/>
            <person name="Wu L."/>
            <person name="Ma J."/>
        </authorList>
    </citation>
    <scope>NUCLEOTIDE SEQUENCE [LARGE SCALE GENOMIC DNA]</scope>
    <source>
        <strain evidence="5">CGMCC 1.16306</strain>
    </source>
</reference>
<evidence type="ECO:0000256" key="3">
    <source>
        <dbReference type="HAMAP-Rule" id="MF_00187"/>
    </source>
</evidence>
<dbReference type="PANTHER" id="PTHR30592:SF1">
    <property type="entry name" value="SULFUR CARRIER PROTEIN FDHD"/>
    <property type="match status" value="1"/>
</dbReference>
<comment type="caution">
    <text evidence="4">The sequence shown here is derived from an EMBL/GenBank/DDBJ whole genome shotgun (WGS) entry which is preliminary data.</text>
</comment>
<dbReference type="Gene3D" id="3.10.20.10">
    <property type="match status" value="1"/>
</dbReference>
<dbReference type="InterPro" id="IPR003786">
    <property type="entry name" value="FdhD"/>
</dbReference>
<accession>A0ABV9GPK0</accession>
<organism evidence="4 5">
    <name type="scientific">Camelliibacillus cellulosilyticus</name>
    <dbReference type="NCBI Taxonomy" id="2174486"/>
    <lineage>
        <taxon>Bacteria</taxon>
        <taxon>Bacillati</taxon>
        <taxon>Bacillota</taxon>
        <taxon>Bacilli</taxon>
        <taxon>Bacillales</taxon>
        <taxon>Sporolactobacillaceae</taxon>
        <taxon>Camelliibacillus</taxon>
    </lineage>
</organism>
<dbReference type="InterPro" id="IPR016193">
    <property type="entry name" value="Cytidine_deaminase-like"/>
</dbReference>
<dbReference type="SUPFAM" id="SSF53927">
    <property type="entry name" value="Cytidine deaminase-like"/>
    <property type="match status" value="1"/>
</dbReference>
<gene>
    <name evidence="3 4" type="primary">fdhD</name>
    <name evidence="4" type="ORF">ACFO4N_14535</name>
</gene>
<keyword evidence="5" id="KW-1185">Reference proteome</keyword>
<proteinExistence type="inferred from homology"/>
<dbReference type="Gene3D" id="3.40.140.10">
    <property type="entry name" value="Cytidine Deaminase, domain 2"/>
    <property type="match status" value="1"/>
</dbReference>
<evidence type="ECO:0000313" key="4">
    <source>
        <dbReference type="EMBL" id="MFC4619927.1"/>
    </source>
</evidence>
<feature type="active site" description="Cysteine persulfide intermediate" evidence="3">
    <location>
        <position position="111"/>
    </location>
</feature>
<dbReference type="RefSeq" id="WP_376847015.1">
    <property type="nucleotide sequence ID" value="NZ_JBHSFW010000013.1"/>
</dbReference>
<evidence type="ECO:0000256" key="1">
    <source>
        <dbReference type="ARBA" id="ARBA00022490"/>
    </source>
</evidence>
<comment type="similarity">
    <text evidence="3">Belongs to the FdhD family.</text>
</comment>
<dbReference type="EMBL" id="JBHSFW010000013">
    <property type="protein sequence ID" value="MFC4619927.1"/>
    <property type="molecule type" value="Genomic_DNA"/>
</dbReference>